<proteinExistence type="predicted"/>
<gene>
    <name evidence="2" type="ORF">EPL05_21555</name>
</gene>
<name>A0A444MJ70_9SPHI</name>
<accession>A0A444MJ70</accession>
<dbReference type="EMBL" id="SBIW01000012">
    <property type="protein sequence ID" value="RWY48164.1"/>
    <property type="molecule type" value="Genomic_DNA"/>
</dbReference>
<organism evidence="2 3">
    <name type="scientific">Mucilaginibacter gilvus</name>
    <dbReference type="NCBI Taxonomy" id="2305909"/>
    <lineage>
        <taxon>Bacteria</taxon>
        <taxon>Pseudomonadati</taxon>
        <taxon>Bacteroidota</taxon>
        <taxon>Sphingobacteriia</taxon>
        <taxon>Sphingobacteriales</taxon>
        <taxon>Sphingobacteriaceae</taxon>
        <taxon>Mucilaginibacter</taxon>
    </lineage>
</organism>
<dbReference type="InterPro" id="IPR013096">
    <property type="entry name" value="Cupin_2"/>
</dbReference>
<reference evidence="2 3" key="1">
    <citation type="submission" date="2019-01" db="EMBL/GenBank/DDBJ databases">
        <title>Mucilaginibacter antarcticum sp. nov., isolated from antarctic soil.</title>
        <authorList>
            <person name="Yan Y.-Q."/>
            <person name="Du Z.-J."/>
        </authorList>
    </citation>
    <scope>NUCLEOTIDE SEQUENCE [LARGE SCALE GENOMIC DNA]</scope>
    <source>
        <strain evidence="2 3">F01003</strain>
    </source>
</reference>
<dbReference type="SUPFAM" id="SSF51182">
    <property type="entry name" value="RmlC-like cupins"/>
    <property type="match status" value="1"/>
</dbReference>
<dbReference type="Proteomes" id="UP000286701">
    <property type="component" value="Unassembled WGS sequence"/>
</dbReference>
<protein>
    <submittedName>
        <fullName evidence="2">Cupin domain-containing protein</fullName>
    </submittedName>
</protein>
<feature type="domain" description="Cupin type-2" evidence="1">
    <location>
        <begin position="133"/>
        <end position="180"/>
    </location>
</feature>
<dbReference type="InterPro" id="IPR011051">
    <property type="entry name" value="RmlC_Cupin_sf"/>
</dbReference>
<sequence>MDEKEYIQSGMLETYCAGALNATEQQEVLRMCALYPAIKQELEAIELAFEQLALSLAVTPRPGLREKILNAAFNIPELDLNNLPLTDNSSDLDAWLKALFGLIPQEHTDPFYHHLLRHDDQVTQSLVVSKVNIPDETHSDLIESFFILEGSCRCVIAGQEHILQAGDFLEIPLHQHHDVILLTPYVVAIHQQLALRVA</sequence>
<dbReference type="OrthoDB" id="3395710at2"/>
<dbReference type="RefSeq" id="WP_128536057.1">
    <property type="nucleotide sequence ID" value="NZ_SBIW01000012.1"/>
</dbReference>
<evidence type="ECO:0000313" key="2">
    <source>
        <dbReference type="EMBL" id="RWY48164.1"/>
    </source>
</evidence>
<dbReference type="AlphaFoldDB" id="A0A444MJ70"/>
<evidence type="ECO:0000259" key="1">
    <source>
        <dbReference type="Pfam" id="PF07883"/>
    </source>
</evidence>
<comment type="caution">
    <text evidence="2">The sequence shown here is derived from an EMBL/GenBank/DDBJ whole genome shotgun (WGS) entry which is preliminary data.</text>
</comment>
<evidence type="ECO:0000313" key="3">
    <source>
        <dbReference type="Proteomes" id="UP000286701"/>
    </source>
</evidence>
<dbReference type="Pfam" id="PF07883">
    <property type="entry name" value="Cupin_2"/>
    <property type="match status" value="1"/>
</dbReference>
<keyword evidence="3" id="KW-1185">Reference proteome</keyword>
<dbReference type="Gene3D" id="2.60.120.10">
    <property type="entry name" value="Jelly Rolls"/>
    <property type="match status" value="1"/>
</dbReference>
<dbReference type="InterPro" id="IPR014710">
    <property type="entry name" value="RmlC-like_jellyroll"/>
</dbReference>